<feature type="compositionally biased region" description="Polar residues" evidence="1">
    <location>
        <begin position="90"/>
        <end position="104"/>
    </location>
</feature>
<sequence>MTLFHEPRHLFTQFHTRITSAFVWWRATAVISRPTVGPGLPPPPSAMPTHGPPVPYPPAGPGSAATLPMMDVHHAHTQSLPPSQALQPQHTGRTSSSGGTQIPINTPARGPEFKKGGNDWFTIFDTNVKKGLDVSLVHTLMHESHSQSDFQNHMLNHLVDSVDTKTGQKTCVLVDEGAGKTSDLYIQSIC</sequence>
<dbReference type="InterPro" id="IPR015943">
    <property type="entry name" value="WD40/YVTN_repeat-like_dom_sf"/>
</dbReference>
<protein>
    <submittedName>
        <fullName evidence="2">Uncharacterized protein</fullName>
    </submittedName>
</protein>
<feature type="compositionally biased region" description="Pro residues" evidence="1">
    <location>
        <begin position="39"/>
        <end position="60"/>
    </location>
</feature>
<organism evidence="2 3">
    <name type="scientific">Moniliophthora roreri</name>
    <name type="common">Frosty pod rot fungus</name>
    <name type="synonym">Monilia roreri</name>
    <dbReference type="NCBI Taxonomy" id="221103"/>
    <lineage>
        <taxon>Eukaryota</taxon>
        <taxon>Fungi</taxon>
        <taxon>Dikarya</taxon>
        <taxon>Basidiomycota</taxon>
        <taxon>Agaricomycotina</taxon>
        <taxon>Agaricomycetes</taxon>
        <taxon>Agaricomycetidae</taxon>
        <taxon>Agaricales</taxon>
        <taxon>Marasmiineae</taxon>
        <taxon>Marasmiaceae</taxon>
        <taxon>Moniliophthora</taxon>
    </lineage>
</organism>
<proteinExistence type="predicted"/>
<dbReference type="EMBL" id="LATX01000471">
    <property type="protein sequence ID" value="KTB46158.1"/>
    <property type="molecule type" value="Genomic_DNA"/>
</dbReference>
<comment type="caution">
    <text evidence="2">The sequence shown here is derived from an EMBL/GenBank/DDBJ whole genome shotgun (WGS) entry which is preliminary data.</text>
</comment>
<evidence type="ECO:0000313" key="2">
    <source>
        <dbReference type="EMBL" id="KTB46158.1"/>
    </source>
</evidence>
<feature type="region of interest" description="Disordered" evidence="1">
    <location>
        <begin position="36"/>
        <end position="112"/>
    </location>
</feature>
<evidence type="ECO:0000313" key="3">
    <source>
        <dbReference type="Proteomes" id="UP000054988"/>
    </source>
</evidence>
<feature type="compositionally biased region" description="Low complexity" evidence="1">
    <location>
        <begin position="78"/>
        <end position="89"/>
    </location>
</feature>
<dbReference type="AlphaFoldDB" id="A0A0W0GC57"/>
<name>A0A0W0GC57_MONRR</name>
<accession>A0A0W0GC57</accession>
<reference evidence="2 3" key="1">
    <citation type="submission" date="2015-12" db="EMBL/GenBank/DDBJ databases">
        <title>Draft genome sequence of Moniliophthora roreri, the causal agent of frosty pod rot of cacao.</title>
        <authorList>
            <person name="Aime M.C."/>
            <person name="Diaz-Valderrama J.R."/>
            <person name="Kijpornyongpan T."/>
            <person name="Phillips-Mora W."/>
        </authorList>
    </citation>
    <scope>NUCLEOTIDE SEQUENCE [LARGE SCALE GENOMIC DNA]</scope>
    <source>
        <strain evidence="2 3">MCA 2952</strain>
    </source>
</reference>
<gene>
    <name evidence="2" type="ORF">WG66_1267</name>
</gene>
<dbReference type="Proteomes" id="UP000054988">
    <property type="component" value="Unassembled WGS sequence"/>
</dbReference>
<evidence type="ECO:0000256" key="1">
    <source>
        <dbReference type="SAM" id="MobiDB-lite"/>
    </source>
</evidence>
<dbReference type="Gene3D" id="2.130.10.10">
    <property type="entry name" value="YVTN repeat-like/Quinoprotein amine dehydrogenase"/>
    <property type="match status" value="1"/>
</dbReference>